<evidence type="ECO:0000313" key="2">
    <source>
        <dbReference type="Proteomes" id="UP000606600"/>
    </source>
</evidence>
<dbReference type="InterPro" id="IPR058532">
    <property type="entry name" value="YjbR/MT2646/Rv2570-like"/>
</dbReference>
<keyword evidence="1" id="KW-0238">DNA-binding</keyword>
<gene>
    <name evidence="1" type="ORF">IDJ77_22215</name>
</gene>
<comment type="caution">
    <text evidence="1">The sequence shown here is derived from an EMBL/GenBank/DDBJ whole genome shotgun (WGS) entry which is preliminary data.</text>
</comment>
<reference evidence="1 2" key="1">
    <citation type="submission" date="2020-09" db="EMBL/GenBank/DDBJ databases">
        <title>Novel species of Mucilaginibacter isolated from a glacier on the Tibetan Plateau.</title>
        <authorList>
            <person name="Liu Q."/>
            <person name="Xin Y.-H."/>
        </authorList>
    </citation>
    <scope>NUCLEOTIDE SEQUENCE [LARGE SCALE GENOMIC DNA]</scope>
    <source>
        <strain evidence="1 2">ZT4R22</strain>
    </source>
</reference>
<dbReference type="EMBL" id="JACWMY010000013">
    <property type="protein sequence ID" value="MBD1366546.1"/>
    <property type="molecule type" value="Genomic_DNA"/>
</dbReference>
<dbReference type="SUPFAM" id="SSF142906">
    <property type="entry name" value="YjbR-like"/>
    <property type="match status" value="1"/>
</dbReference>
<dbReference type="Gene3D" id="3.90.1150.30">
    <property type="match status" value="1"/>
</dbReference>
<dbReference type="InterPro" id="IPR007351">
    <property type="entry name" value="YjbR"/>
</dbReference>
<dbReference type="GO" id="GO:0003677">
    <property type="term" value="F:DNA binding"/>
    <property type="evidence" value="ECO:0007669"/>
    <property type="project" value="UniProtKB-KW"/>
</dbReference>
<keyword evidence="2" id="KW-1185">Reference proteome</keyword>
<dbReference type="PANTHER" id="PTHR35145:SF1">
    <property type="entry name" value="CYTOPLASMIC PROTEIN"/>
    <property type="match status" value="1"/>
</dbReference>
<name>A0ABR7WW80_9SPHI</name>
<evidence type="ECO:0000313" key="1">
    <source>
        <dbReference type="EMBL" id="MBD1366546.1"/>
    </source>
</evidence>
<proteinExistence type="predicted"/>
<dbReference type="RefSeq" id="WP_191191188.1">
    <property type="nucleotide sequence ID" value="NZ_JACWMY010000013.1"/>
</dbReference>
<dbReference type="PANTHER" id="PTHR35145">
    <property type="entry name" value="CYTOPLASMIC PROTEIN-RELATED"/>
    <property type="match status" value="1"/>
</dbReference>
<organism evidence="1 2">
    <name type="scientific">Mucilaginibacter pankratovii</name>
    <dbReference type="NCBI Taxonomy" id="2772110"/>
    <lineage>
        <taxon>Bacteria</taxon>
        <taxon>Pseudomonadati</taxon>
        <taxon>Bacteroidota</taxon>
        <taxon>Sphingobacteriia</taxon>
        <taxon>Sphingobacteriales</taxon>
        <taxon>Sphingobacteriaceae</taxon>
        <taxon>Mucilaginibacter</taxon>
    </lineage>
</organism>
<dbReference type="InterPro" id="IPR038056">
    <property type="entry name" value="YjbR-like_sf"/>
</dbReference>
<protein>
    <submittedName>
        <fullName evidence="1">MmcQ/YjbR family DNA-binding protein</fullName>
    </submittedName>
</protein>
<sequence length="130" mass="15347">MNIEEFRAYCLSFKGAHDKMPFNKATSDYDKNILTFSVVDKWFCFVNIEEFDFCDLKCDPMESKRLQYEYEGITPGYHMNKDHWISVHFKKDVPKSKIESLVQDSYDLIVAGLTKKQQKSLIKVQNNMIK</sequence>
<dbReference type="Proteomes" id="UP000606600">
    <property type="component" value="Unassembled WGS sequence"/>
</dbReference>
<dbReference type="Pfam" id="PF04237">
    <property type="entry name" value="YjbR"/>
    <property type="match status" value="1"/>
</dbReference>
<accession>A0ABR7WW80</accession>